<comment type="catalytic activity">
    <reaction evidence="7 8">
        <text>an N-acyl-L-alpha-aminoacyl-tRNA + H2O = an N-acyl-L-amino acid + a tRNA + H(+)</text>
        <dbReference type="Rhea" id="RHEA:54448"/>
        <dbReference type="Rhea" id="RHEA-COMP:10123"/>
        <dbReference type="Rhea" id="RHEA-COMP:13883"/>
        <dbReference type="ChEBI" id="CHEBI:15377"/>
        <dbReference type="ChEBI" id="CHEBI:15378"/>
        <dbReference type="ChEBI" id="CHEBI:59874"/>
        <dbReference type="ChEBI" id="CHEBI:78442"/>
        <dbReference type="ChEBI" id="CHEBI:138191"/>
        <dbReference type="EC" id="3.1.1.29"/>
    </reaction>
</comment>
<dbReference type="Pfam" id="PF01195">
    <property type="entry name" value="Pept_tRNA_hydro"/>
    <property type="match status" value="1"/>
</dbReference>
<dbReference type="EC" id="3.1.1.29" evidence="1 7"/>
<sequence length="187" mass="20596">MKMIIGLGNPGKQYATTRHNVGFQAIDVLAEQLNAPAPQMKFNGMVTTVHVSGEKIMLVKPLTYMNLSGECVRPLMDYYEVNDDEIVVIYDDLDLVPGKLRLRSKGGAGGHNGMKSLIAHLGTDAFNRIRIGVGRPDVPMNIADYVLGTFSKEEQPLIQEAVEKSATASRSWLTRPFLEVMNEFNGA</sequence>
<feature type="active site" description="Proton acceptor" evidence="7">
    <location>
        <position position="19"/>
    </location>
</feature>
<dbReference type="InterPro" id="IPR036416">
    <property type="entry name" value="Pept_tRNA_hydro_sf"/>
</dbReference>
<keyword evidence="7" id="KW-0963">Cytoplasm</keyword>
<reference evidence="10 11" key="1">
    <citation type="submission" date="2023-06" db="EMBL/GenBank/DDBJ databases">
        <title>Sporosarcina sp. nov., isolated from Korean traditional fermented seafood 'Jeotgal'.</title>
        <authorList>
            <person name="Yang A.-I."/>
            <person name="Shin N.-R."/>
        </authorList>
    </citation>
    <scope>NUCLEOTIDE SEQUENCE [LARGE SCALE GENOMIC DNA]</scope>
    <source>
        <strain evidence="10 11">KCTC3840</strain>
    </source>
</reference>
<evidence type="ECO:0000256" key="4">
    <source>
        <dbReference type="ARBA" id="ARBA00022884"/>
    </source>
</evidence>
<keyword evidence="4 7" id="KW-0694">RNA-binding</keyword>
<evidence type="ECO:0000256" key="2">
    <source>
        <dbReference type="ARBA" id="ARBA00022555"/>
    </source>
</evidence>
<dbReference type="CDD" id="cd00462">
    <property type="entry name" value="PTH"/>
    <property type="match status" value="1"/>
</dbReference>
<dbReference type="NCBIfam" id="TIGR00447">
    <property type="entry name" value="pth"/>
    <property type="match status" value="1"/>
</dbReference>
<dbReference type="PANTHER" id="PTHR17224">
    <property type="entry name" value="PEPTIDYL-TRNA HYDROLASE"/>
    <property type="match status" value="1"/>
</dbReference>
<keyword evidence="2 7" id="KW-0820">tRNA-binding</keyword>
<comment type="function">
    <text evidence="7">Hydrolyzes ribosome-free peptidyl-tRNAs (with 1 or more amino acids incorporated), which drop off the ribosome during protein synthesis, or as a result of ribosome stalling.</text>
</comment>
<dbReference type="PROSITE" id="PS01196">
    <property type="entry name" value="PEPT_TRNA_HYDROL_2"/>
    <property type="match status" value="1"/>
</dbReference>
<comment type="subunit">
    <text evidence="7">Monomer.</text>
</comment>
<keyword evidence="11" id="KW-1185">Reference proteome</keyword>
<gene>
    <name evidence="7 10" type="primary">pth</name>
    <name evidence="10" type="ORF">QT716_15120</name>
</gene>
<feature type="site" description="Stabilizes the basic form of H active site to accept a proton" evidence="7">
    <location>
        <position position="91"/>
    </location>
</feature>
<dbReference type="RefSeq" id="WP_317937058.1">
    <property type="nucleotide sequence ID" value="NZ_JAUBDH010000013.1"/>
</dbReference>
<feature type="site" description="Discriminates between blocked and unblocked aminoacyl-tRNA" evidence="7">
    <location>
        <position position="9"/>
    </location>
</feature>
<evidence type="ECO:0000256" key="3">
    <source>
        <dbReference type="ARBA" id="ARBA00022801"/>
    </source>
</evidence>
<comment type="subcellular location">
    <subcellularLocation>
        <location evidence="7">Cytoplasm</location>
    </subcellularLocation>
</comment>
<comment type="function">
    <text evidence="7">Catalyzes the release of premature peptidyl moieties from peptidyl-tRNA molecules trapped in stalled 50S ribosomal subunits, and thus maintains levels of free tRNAs and 50S ribosomes.</text>
</comment>
<dbReference type="SUPFAM" id="SSF53178">
    <property type="entry name" value="Peptidyl-tRNA hydrolase-like"/>
    <property type="match status" value="1"/>
</dbReference>
<dbReference type="HAMAP" id="MF_00083">
    <property type="entry name" value="Pept_tRNA_hydro_bact"/>
    <property type="match status" value="1"/>
</dbReference>
<dbReference type="PROSITE" id="PS01195">
    <property type="entry name" value="PEPT_TRNA_HYDROL_1"/>
    <property type="match status" value="1"/>
</dbReference>
<proteinExistence type="inferred from homology"/>
<dbReference type="InterPro" id="IPR018171">
    <property type="entry name" value="Pept_tRNA_hydro_CS"/>
</dbReference>
<dbReference type="InterPro" id="IPR001328">
    <property type="entry name" value="Pept_tRNA_hydro"/>
</dbReference>
<evidence type="ECO:0000256" key="7">
    <source>
        <dbReference type="HAMAP-Rule" id="MF_00083"/>
    </source>
</evidence>
<evidence type="ECO:0000256" key="5">
    <source>
        <dbReference type="ARBA" id="ARBA00038063"/>
    </source>
</evidence>
<organism evidence="10 11">
    <name type="scientific">Sporosarcina aquimarina</name>
    <dbReference type="NCBI Taxonomy" id="114975"/>
    <lineage>
        <taxon>Bacteria</taxon>
        <taxon>Bacillati</taxon>
        <taxon>Bacillota</taxon>
        <taxon>Bacilli</taxon>
        <taxon>Bacillales</taxon>
        <taxon>Caryophanaceae</taxon>
        <taxon>Sporosarcina</taxon>
    </lineage>
</organism>
<name>A0ABU4G310_9BACL</name>
<dbReference type="EMBL" id="JAUBDH010000013">
    <property type="protein sequence ID" value="MDW0111354.1"/>
    <property type="molecule type" value="Genomic_DNA"/>
</dbReference>
<accession>A0ABU4G310</accession>
<evidence type="ECO:0000256" key="1">
    <source>
        <dbReference type="ARBA" id="ARBA00013260"/>
    </source>
</evidence>
<evidence type="ECO:0000256" key="9">
    <source>
        <dbReference type="RuleBase" id="RU004320"/>
    </source>
</evidence>
<evidence type="ECO:0000313" key="10">
    <source>
        <dbReference type="EMBL" id="MDW0111354.1"/>
    </source>
</evidence>
<dbReference type="GO" id="GO:0004045">
    <property type="term" value="F:peptidyl-tRNA hydrolase activity"/>
    <property type="evidence" value="ECO:0007669"/>
    <property type="project" value="UniProtKB-EC"/>
</dbReference>
<comment type="caution">
    <text evidence="10">The sequence shown here is derived from an EMBL/GenBank/DDBJ whole genome shotgun (WGS) entry which is preliminary data.</text>
</comment>
<dbReference type="Proteomes" id="UP001280629">
    <property type="component" value="Unassembled WGS sequence"/>
</dbReference>
<feature type="binding site" evidence="7">
    <location>
        <position position="14"/>
    </location>
    <ligand>
        <name>tRNA</name>
        <dbReference type="ChEBI" id="CHEBI:17843"/>
    </ligand>
</feature>
<evidence type="ECO:0000256" key="8">
    <source>
        <dbReference type="RuleBase" id="RU000673"/>
    </source>
</evidence>
<feature type="binding site" evidence="7">
    <location>
        <position position="66"/>
    </location>
    <ligand>
        <name>tRNA</name>
        <dbReference type="ChEBI" id="CHEBI:17843"/>
    </ligand>
</feature>
<evidence type="ECO:0000256" key="6">
    <source>
        <dbReference type="ARBA" id="ARBA00050038"/>
    </source>
</evidence>
<dbReference type="Gene3D" id="3.40.50.1470">
    <property type="entry name" value="Peptidyl-tRNA hydrolase"/>
    <property type="match status" value="1"/>
</dbReference>
<dbReference type="PANTHER" id="PTHR17224:SF1">
    <property type="entry name" value="PEPTIDYL-TRNA HYDROLASE"/>
    <property type="match status" value="1"/>
</dbReference>
<feature type="binding site" evidence="7">
    <location>
        <position position="112"/>
    </location>
    <ligand>
        <name>tRNA</name>
        <dbReference type="ChEBI" id="CHEBI:17843"/>
    </ligand>
</feature>
<feature type="binding site" evidence="7">
    <location>
        <position position="64"/>
    </location>
    <ligand>
        <name>tRNA</name>
        <dbReference type="ChEBI" id="CHEBI:17843"/>
    </ligand>
</feature>
<protein>
    <recommendedName>
        <fullName evidence="6 7">Peptidyl-tRNA hydrolase</fullName>
        <shortName evidence="7">Pth</shortName>
        <ecNumber evidence="1 7">3.1.1.29</ecNumber>
    </recommendedName>
</protein>
<evidence type="ECO:0000313" key="11">
    <source>
        <dbReference type="Proteomes" id="UP001280629"/>
    </source>
</evidence>
<keyword evidence="3 7" id="KW-0378">Hydrolase</keyword>
<comment type="similarity">
    <text evidence="5 7 9">Belongs to the PTH family.</text>
</comment>